<dbReference type="GO" id="GO:0006654">
    <property type="term" value="P:phosphatidic acid biosynthetic process"/>
    <property type="evidence" value="ECO:0007669"/>
    <property type="project" value="TreeGrafter"/>
</dbReference>
<dbReference type="SMART" id="SM00563">
    <property type="entry name" value="PlsC"/>
    <property type="match status" value="1"/>
</dbReference>
<dbReference type="Proteomes" id="UP000247715">
    <property type="component" value="Unassembled WGS sequence"/>
</dbReference>
<accession>A0A318UIC5</accession>
<sequence length="262" mass="30156">MKLKTRKFFRFFPLIHNILVLKAKARRNRSMPDYYKASERHFFVQKHGSNILRHLNIELKVEGFENIPSGPCFLTPNHSTYLDPLIIISALWNHGDGQKRSRQANFVARNEVKKKKTIAKIADLIDTFYIDTNKPREALSILKEFGQHVKKNQTCGVIFPEGTRTKDGKIHNFNTGVFLTAQSTYIPLVPVTINNAANALDDNRTNKLVVTVIFHPVIKPQQFQTLDKRDFASWIQGIVQSSYVDQVITSKETIKNDYSKRN</sequence>
<dbReference type="InterPro" id="IPR002123">
    <property type="entry name" value="Plipid/glycerol_acylTrfase"/>
</dbReference>
<evidence type="ECO:0000259" key="6">
    <source>
        <dbReference type="SMART" id="SM00563"/>
    </source>
</evidence>
<keyword evidence="3 7" id="KW-0808">Transferase</keyword>
<evidence type="ECO:0000256" key="4">
    <source>
        <dbReference type="ARBA" id="ARBA00023098"/>
    </source>
</evidence>
<dbReference type="RefSeq" id="WP_002881910.1">
    <property type="nucleotide sequence ID" value="NZ_CP190015.1"/>
</dbReference>
<comment type="pathway">
    <text evidence="1">Lipid metabolism.</text>
</comment>
<dbReference type="EMBL" id="QKLP01000011">
    <property type="protein sequence ID" value="PYF42536.1"/>
    <property type="molecule type" value="Genomic_DNA"/>
</dbReference>
<keyword evidence="5 7" id="KW-0012">Acyltransferase</keyword>
<evidence type="ECO:0000256" key="3">
    <source>
        <dbReference type="ARBA" id="ARBA00022679"/>
    </source>
</evidence>
<keyword evidence="2" id="KW-0444">Lipid biosynthesis</keyword>
<comment type="caution">
    <text evidence="7">The sequence shown here is derived from an EMBL/GenBank/DDBJ whole genome shotgun (WGS) entry which is preliminary data.</text>
</comment>
<evidence type="ECO:0000313" key="8">
    <source>
        <dbReference type="Proteomes" id="UP000247715"/>
    </source>
</evidence>
<organism evidence="7 8">
    <name type="scientific">Metamycoplasma alkalescens</name>
    <dbReference type="NCBI Taxonomy" id="45363"/>
    <lineage>
        <taxon>Bacteria</taxon>
        <taxon>Bacillati</taxon>
        <taxon>Mycoplasmatota</taxon>
        <taxon>Mycoplasmoidales</taxon>
        <taxon>Metamycoplasmataceae</taxon>
        <taxon>Metamycoplasma</taxon>
    </lineage>
</organism>
<feature type="domain" description="Phospholipid/glycerol acyltransferase" evidence="6">
    <location>
        <begin position="72"/>
        <end position="196"/>
    </location>
</feature>
<dbReference type="SUPFAM" id="SSF69593">
    <property type="entry name" value="Glycerol-3-phosphate (1)-acyltransferase"/>
    <property type="match status" value="1"/>
</dbReference>
<dbReference type="Pfam" id="PF01553">
    <property type="entry name" value="Acyltransferase"/>
    <property type="match status" value="1"/>
</dbReference>
<evidence type="ECO:0000256" key="1">
    <source>
        <dbReference type="ARBA" id="ARBA00005189"/>
    </source>
</evidence>
<dbReference type="PANTHER" id="PTHR10434:SF64">
    <property type="entry name" value="1-ACYL-SN-GLYCEROL-3-PHOSPHATE ACYLTRANSFERASE-RELATED"/>
    <property type="match status" value="1"/>
</dbReference>
<dbReference type="CDD" id="cd07989">
    <property type="entry name" value="LPLAT_AGPAT-like"/>
    <property type="match status" value="1"/>
</dbReference>
<evidence type="ECO:0000313" key="7">
    <source>
        <dbReference type="EMBL" id="PYF42536.1"/>
    </source>
</evidence>
<proteinExistence type="predicted"/>
<dbReference type="AlphaFoldDB" id="A0A318UIC5"/>
<dbReference type="GO" id="GO:0003841">
    <property type="term" value="F:1-acylglycerol-3-phosphate O-acyltransferase activity"/>
    <property type="evidence" value="ECO:0007669"/>
    <property type="project" value="TreeGrafter"/>
</dbReference>
<protein>
    <submittedName>
        <fullName evidence="7">1-acyl-sn-glycerol-3-phosphate acyltransferase</fullName>
    </submittedName>
</protein>
<name>A0A318UIC5_9BACT</name>
<reference evidence="7 8" key="1">
    <citation type="submission" date="2018-06" db="EMBL/GenBank/DDBJ databases">
        <title>Genomic Encyclopedia of Archaeal and Bacterial Type Strains, Phase II (KMG-II): from individual species to whole genera.</title>
        <authorList>
            <person name="Goeker M."/>
        </authorList>
    </citation>
    <scope>NUCLEOTIDE SEQUENCE [LARGE SCALE GENOMIC DNA]</scope>
    <source>
        <strain evidence="7 8">ATCC 29103</strain>
    </source>
</reference>
<gene>
    <name evidence="7" type="ORF">BCF88_1117</name>
</gene>
<dbReference type="PANTHER" id="PTHR10434">
    <property type="entry name" value="1-ACYL-SN-GLYCEROL-3-PHOSPHATE ACYLTRANSFERASE"/>
    <property type="match status" value="1"/>
</dbReference>
<evidence type="ECO:0000256" key="2">
    <source>
        <dbReference type="ARBA" id="ARBA00022516"/>
    </source>
</evidence>
<evidence type="ECO:0000256" key="5">
    <source>
        <dbReference type="ARBA" id="ARBA00023315"/>
    </source>
</evidence>
<keyword evidence="4" id="KW-0443">Lipid metabolism</keyword>